<feature type="compositionally biased region" description="Basic residues" evidence="1">
    <location>
        <begin position="118"/>
        <end position="131"/>
    </location>
</feature>
<proteinExistence type="predicted"/>
<evidence type="ECO:0000313" key="2">
    <source>
        <dbReference type="EMBL" id="EPJ41598.1"/>
    </source>
</evidence>
<dbReference type="PATRIC" id="fig|1283301.3.peg.1308"/>
<accession>S4MPX0</accession>
<name>S4MPX0_9ACTN</name>
<evidence type="ECO:0000256" key="1">
    <source>
        <dbReference type="SAM" id="MobiDB-lite"/>
    </source>
</evidence>
<dbReference type="HOGENOM" id="CLU_1926300_0_0_11"/>
<feature type="region of interest" description="Disordered" evidence="1">
    <location>
        <begin position="52"/>
        <end position="131"/>
    </location>
</feature>
<evidence type="ECO:0000313" key="3">
    <source>
        <dbReference type="Proteomes" id="UP000015001"/>
    </source>
</evidence>
<sequence>MPGHETSRGSCDIFHRDRCDAVWPAESFWKLSFRELAVRTVEKIWIISGVREGSWSSRGEGGTRGTAERPPVPGVRHAQKAGQHPVLHLYAPRRRGPPQRPHDGGGSGGGLRPTPHPPVRRTHARHAHTVP</sequence>
<dbReference type="Proteomes" id="UP000015001">
    <property type="component" value="Unassembled WGS sequence"/>
</dbReference>
<reference evidence="2 3" key="1">
    <citation type="submission" date="2013-02" db="EMBL/GenBank/DDBJ databases">
        <title>Draft Genome Sequence of Streptomyces afghaniensis, Which Produces Compounds of the Julimycin B-Complex.</title>
        <authorList>
            <person name="Gruening B.A."/>
            <person name="Praeg A."/>
            <person name="Erxleben A."/>
            <person name="Guenther S."/>
            <person name="Fiedler H.-P."/>
            <person name="Goodfellow M."/>
            <person name="Mueller M."/>
        </authorList>
    </citation>
    <scope>NUCLEOTIDE SEQUENCE [LARGE SCALE GENOMIC DNA]</scope>
    <source>
        <strain evidence="2 3">772</strain>
    </source>
</reference>
<dbReference type="AlphaFoldDB" id="S4MPX0"/>
<dbReference type="EMBL" id="AOPY01001310">
    <property type="protein sequence ID" value="EPJ41598.1"/>
    <property type="molecule type" value="Genomic_DNA"/>
</dbReference>
<protein>
    <submittedName>
        <fullName evidence="2">Uncharacterized protein</fullName>
    </submittedName>
</protein>
<organism evidence="2 3">
    <name type="scientific">Streptomyces afghaniensis 772</name>
    <dbReference type="NCBI Taxonomy" id="1283301"/>
    <lineage>
        <taxon>Bacteria</taxon>
        <taxon>Bacillati</taxon>
        <taxon>Actinomycetota</taxon>
        <taxon>Actinomycetes</taxon>
        <taxon>Kitasatosporales</taxon>
        <taxon>Streptomycetaceae</taxon>
        <taxon>Streptomyces</taxon>
    </lineage>
</organism>
<comment type="caution">
    <text evidence="2">The sequence shown here is derived from an EMBL/GenBank/DDBJ whole genome shotgun (WGS) entry which is preliminary data.</text>
</comment>
<gene>
    <name evidence="2" type="ORF">STAFG_1329</name>
</gene>
<keyword evidence="3" id="KW-1185">Reference proteome</keyword>